<dbReference type="OrthoDB" id="8404680at2"/>
<dbReference type="Pfam" id="PF00535">
    <property type="entry name" value="Glycos_transf_2"/>
    <property type="match status" value="1"/>
</dbReference>
<accession>A0A0S3PZV7</accession>
<dbReference type="RefSeq" id="WP_096358174.1">
    <property type="nucleotide sequence ID" value="NZ_AP014946.1"/>
</dbReference>
<proteinExistence type="predicted"/>
<keyword evidence="3" id="KW-1185">Reference proteome</keyword>
<dbReference type="SUPFAM" id="SSF53448">
    <property type="entry name" value="Nucleotide-diphospho-sugar transferases"/>
    <property type="match status" value="1"/>
</dbReference>
<protein>
    <recommendedName>
        <fullName evidence="1">Glycosyltransferase 2-like domain-containing protein</fullName>
    </recommendedName>
</protein>
<dbReference type="CDD" id="cd00761">
    <property type="entry name" value="Glyco_tranf_GTA_type"/>
    <property type="match status" value="1"/>
</dbReference>
<dbReference type="EMBL" id="AP014946">
    <property type="protein sequence ID" value="BAT61482.1"/>
    <property type="molecule type" value="Genomic_DNA"/>
</dbReference>
<reference evidence="2 3" key="1">
    <citation type="submission" date="2015-08" db="EMBL/GenBank/DDBJ databases">
        <title>Investigation of the bacterial diversity of lava forest soil.</title>
        <authorList>
            <person name="Lee J.S."/>
        </authorList>
    </citation>
    <scope>NUCLEOTIDE SEQUENCE [LARGE SCALE GENOMIC DNA]</scope>
    <source>
        <strain evidence="2 3">GJW-30</strain>
    </source>
</reference>
<evidence type="ECO:0000313" key="2">
    <source>
        <dbReference type="EMBL" id="BAT61482.1"/>
    </source>
</evidence>
<name>A0A0S3PZV7_9BRAD</name>
<dbReference type="Gene3D" id="3.90.550.10">
    <property type="entry name" value="Spore Coat Polysaccharide Biosynthesis Protein SpsA, Chain A"/>
    <property type="match status" value="1"/>
</dbReference>
<dbReference type="InterPro" id="IPR001173">
    <property type="entry name" value="Glyco_trans_2-like"/>
</dbReference>
<evidence type="ECO:0000313" key="3">
    <source>
        <dbReference type="Proteomes" id="UP000236884"/>
    </source>
</evidence>
<gene>
    <name evidence="2" type="ORF">GJW-30_1_04039</name>
</gene>
<organism evidence="2 3">
    <name type="scientific">Variibacter gotjawalensis</name>
    <dbReference type="NCBI Taxonomy" id="1333996"/>
    <lineage>
        <taxon>Bacteria</taxon>
        <taxon>Pseudomonadati</taxon>
        <taxon>Pseudomonadota</taxon>
        <taxon>Alphaproteobacteria</taxon>
        <taxon>Hyphomicrobiales</taxon>
        <taxon>Nitrobacteraceae</taxon>
        <taxon>Variibacter</taxon>
    </lineage>
</organism>
<evidence type="ECO:0000259" key="1">
    <source>
        <dbReference type="Pfam" id="PF00535"/>
    </source>
</evidence>
<dbReference type="KEGG" id="vgo:GJW-30_1_04039"/>
<dbReference type="InterPro" id="IPR029044">
    <property type="entry name" value="Nucleotide-diphossugar_trans"/>
</dbReference>
<dbReference type="AlphaFoldDB" id="A0A0S3PZV7"/>
<dbReference type="Proteomes" id="UP000236884">
    <property type="component" value="Chromosome"/>
</dbReference>
<sequence length="289" mass="31360">MRIAVGIATAGRPEILAQTLDIFADQTLKPMRTIVCAPSLADVGDATRHEGVEVVISERGLTRQRNAIIAALDPSDIVVFLDDDFIPCPNYLREIADTFEKSPTIVMATGRVIADGINGPGLSFADAMSVLADAPVEIEVPPLVPVYNGYGCNMAVRLGPVFAHSLKFDDSLPLYGWLEDVDFSRQIARFGSIIKVSTARGVHLGVKSGRQSGRRLGYSQIANPLYLVRKGTCSWQKALYLLSRNVLANAGKLVRPEPYVDRQGRFVGNLRALADLVTGRLEPMRAAAL</sequence>
<feature type="domain" description="Glycosyltransferase 2-like" evidence="1">
    <location>
        <begin position="49"/>
        <end position="115"/>
    </location>
</feature>